<dbReference type="Proteomes" id="UP000604475">
    <property type="component" value="Unassembled WGS sequence"/>
</dbReference>
<accession>A0A937R5X9</accession>
<dbReference type="GO" id="GO:0003677">
    <property type="term" value="F:DNA binding"/>
    <property type="evidence" value="ECO:0007669"/>
    <property type="project" value="InterPro"/>
</dbReference>
<dbReference type="InterPro" id="IPR047647">
    <property type="entry name" value="ISAs1_transpos"/>
</dbReference>
<dbReference type="PANTHER" id="PTHR30298:SF0">
    <property type="entry name" value="PROTEIN YBFL-RELATED"/>
    <property type="match status" value="1"/>
</dbReference>
<feature type="domain" description="H repeat-associated protein N-terminal" evidence="2">
    <location>
        <begin position="3"/>
        <end position="88"/>
    </location>
</feature>
<dbReference type="Pfam" id="PF01609">
    <property type="entry name" value="DDE_Tnp_1"/>
    <property type="match status" value="1"/>
</dbReference>
<dbReference type="NCBIfam" id="NF033564">
    <property type="entry name" value="transpos_ISAs1"/>
    <property type="match status" value="1"/>
</dbReference>
<dbReference type="InterPro" id="IPR002559">
    <property type="entry name" value="Transposase_11"/>
</dbReference>
<comment type="caution">
    <text evidence="3">The sequence shown here is derived from an EMBL/GenBank/DDBJ whole genome shotgun (WGS) entry which is preliminary data.</text>
</comment>
<dbReference type="AlphaFoldDB" id="A0A937R5X9"/>
<dbReference type="EMBL" id="JAEACQ010000099">
    <property type="protein sequence ID" value="MBL7625851.1"/>
    <property type="molecule type" value="Genomic_DNA"/>
</dbReference>
<protein>
    <submittedName>
        <fullName evidence="3">ISAs1 family transposase</fullName>
    </submittedName>
</protein>
<dbReference type="GO" id="GO:0004803">
    <property type="term" value="F:transposase activity"/>
    <property type="evidence" value="ECO:0007669"/>
    <property type="project" value="InterPro"/>
</dbReference>
<proteinExistence type="predicted"/>
<dbReference type="GO" id="GO:0006313">
    <property type="term" value="P:DNA transposition"/>
    <property type="evidence" value="ECO:0007669"/>
    <property type="project" value="InterPro"/>
</dbReference>
<evidence type="ECO:0000259" key="2">
    <source>
        <dbReference type="Pfam" id="PF13808"/>
    </source>
</evidence>
<reference evidence="3" key="1">
    <citation type="submission" date="2020-12" db="EMBL/GenBank/DDBJ databases">
        <title>Genomic characterization of non-nitrogen-fixing Frankia strains.</title>
        <authorList>
            <person name="Carlos-Shanley C."/>
            <person name="Guerra T."/>
            <person name="Hahn D."/>
        </authorList>
    </citation>
    <scope>NUCLEOTIDE SEQUENCE</scope>
    <source>
        <strain evidence="3">CN6</strain>
    </source>
</reference>
<evidence type="ECO:0000313" key="4">
    <source>
        <dbReference type="Proteomes" id="UP000604475"/>
    </source>
</evidence>
<sequence>MLAVFERVADPRKRRGRRHRLAVLLTLATCAVLAGARSFTAIAEWAADAGEALADQLGIVRIPDASTFRRVLALLDANALDAALGTWAAARTEPGKGQRRRVAVDGKTLRGTRAGDTAGRHLLAAFDQHHAVVLGQCAVDAKTNEIPTIKDLLATIDLTDTVVTADALHTQDDTADWLVAHGAHYLLIVKANRPTLHARLAALPWTKVRTVSRTTSRGHGRLERRTVKATEIRAGIDFPHALQAIQITRRRQPLTGGPATTQTVHAVTSLPTHQASPALLAALARGHWTVENQLHWVRDVTYDEDHHRARTGNAPQVMASLRNLAITILRLTGASNIAHALRHHARHPERPLETIKKMSC</sequence>
<dbReference type="InterPro" id="IPR051698">
    <property type="entry name" value="Transposase_11-like"/>
</dbReference>
<dbReference type="Pfam" id="PF13808">
    <property type="entry name" value="DDE_Tnp_1_assoc"/>
    <property type="match status" value="1"/>
</dbReference>
<evidence type="ECO:0000313" key="3">
    <source>
        <dbReference type="EMBL" id="MBL7625851.1"/>
    </source>
</evidence>
<keyword evidence="4" id="KW-1185">Reference proteome</keyword>
<name>A0A937R5X9_9ACTN</name>
<dbReference type="PANTHER" id="PTHR30298">
    <property type="entry name" value="H REPEAT-ASSOCIATED PREDICTED TRANSPOSASE"/>
    <property type="match status" value="1"/>
</dbReference>
<organism evidence="3 4">
    <name type="scientific">Frankia nepalensis</name>
    <dbReference type="NCBI Taxonomy" id="1836974"/>
    <lineage>
        <taxon>Bacteria</taxon>
        <taxon>Bacillati</taxon>
        <taxon>Actinomycetota</taxon>
        <taxon>Actinomycetes</taxon>
        <taxon>Frankiales</taxon>
        <taxon>Frankiaceae</taxon>
        <taxon>Frankia</taxon>
    </lineage>
</organism>
<evidence type="ECO:0000259" key="1">
    <source>
        <dbReference type="Pfam" id="PF01609"/>
    </source>
</evidence>
<feature type="domain" description="Transposase IS4-like" evidence="1">
    <location>
        <begin position="97"/>
        <end position="327"/>
    </location>
</feature>
<dbReference type="InterPro" id="IPR032806">
    <property type="entry name" value="YbfD_N"/>
</dbReference>
<gene>
    <name evidence="3" type="ORF">I7412_01380</name>
</gene>